<dbReference type="PANTHER" id="PTHR28524">
    <property type="entry name" value="SUCCINATE DEHYDROGENASE ASSEMBLY FACTOR 4, MITOCHONDRIAL"/>
    <property type="match status" value="1"/>
</dbReference>
<dbReference type="PANTHER" id="PTHR28524:SF3">
    <property type="entry name" value="SUCCINATE DEHYDROGENASE ASSEMBLY FACTOR 4, MITOCHONDRIAL"/>
    <property type="match status" value="1"/>
</dbReference>
<protein>
    <submittedName>
        <fullName evidence="3">DUF1674 domain-containing protein</fullName>
    </submittedName>
</protein>
<reference evidence="3 4" key="1">
    <citation type="submission" date="2024-09" db="EMBL/GenBank/DDBJ databases">
        <authorList>
            <person name="Sun Q."/>
            <person name="Mori K."/>
        </authorList>
    </citation>
    <scope>NUCLEOTIDE SEQUENCE [LARGE SCALE GENOMIC DNA]</scope>
    <source>
        <strain evidence="3 4">TBRC 5777</strain>
    </source>
</reference>
<proteinExistence type="inferred from homology"/>
<feature type="compositionally biased region" description="Basic and acidic residues" evidence="2">
    <location>
        <begin position="59"/>
        <end position="72"/>
    </location>
</feature>
<comment type="similarity">
    <text evidence="1">Belongs to the SDHAF4 family.</text>
</comment>
<organism evidence="3 4">
    <name type="scientific">Roseomonas elaeocarpi</name>
    <dbReference type="NCBI Taxonomy" id="907779"/>
    <lineage>
        <taxon>Bacteria</taxon>
        <taxon>Pseudomonadati</taxon>
        <taxon>Pseudomonadota</taxon>
        <taxon>Alphaproteobacteria</taxon>
        <taxon>Acetobacterales</taxon>
        <taxon>Roseomonadaceae</taxon>
        <taxon>Roseomonas</taxon>
    </lineage>
</organism>
<evidence type="ECO:0000313" key="4">
    <source>
        <dbReference type="Proteomes" id="UP001589865"/>
    </source>
</evidence>
<dbReference type="EMBL" id="JBHLUN010000012">
    <property type="protein sequence ID" value="MFC0409918.1"/>
    <property type="molecule type" value="Genomic_DNA"/>
</dbReference>
<feature type="region of interest" description="Disordered" evidence="2">
    <location>
        <begin position="1"/>
        <end position="72"/>
    </location>
</feature>
<dbReference type="RefSeq" id="WP_377045668.1">
    <property type="nucleotide sequence ID" value="NZ_JBHLUN010000012.1"/>
</dbReference>
<sequence>MSQNPNPSPTPADQAGAAPSPSADTPAQGGAPAESNTPQEAARHLPPEIGGPKGPEPTRYGDWEQKGRVTDF</sequence>
<name>A0ABV6JZG4_9PROT</name>
<gene>
    <name evidence="3" type="ORF">ACFFGY_16825</name>
</gene>
<dbReference type="Proteomes" id="UP001589865">
    <property type="component" value="Unassembled WGS sequence"/>
</dbReference>
<evidence type="ECO:0000313" key="3">
    <source>
        <dbReference type="EMBL" id="MFC0409918.1"/>
    </source>
</evidence>
<dbReference type="Pfam" id="PF07896">
    <property type="entry name" value="DUF1674"/>
    <property type="match status" value="1"/>
</dbReference>
<comment type="caution">
    <text evidence="3">The sequence shown here is derived from an EMBL/GenBank/DDBJ whole genome shotgun (WGS) entry which is preliminary data.</text>
</comment>
<evidence type="ECO:0000256" key="1">
    <source>
        <dbReference type="ARBA" id="ARBA00005701"/>
    </source>
</evidence>
<dbReference type="InterPro" id="IPR012875">
    <property type="entry name" value="SDHF4"/>
</dbReference>
<keyword evidence="4" id="KW-1185">Reference proteome</keyword>
<feature type="compositionally biased region" description="Pro residues" evidence="2">
    <location>
        <begin position="1"/>
        <end position="10"/>
    </location>
</feature>
<accession>A0ABV6JZG4</accession>
<evidence type="ECO:0000256" key="2">
    <source>
        <dbReference type="SAM" id="MobiDB-lite"/>
    </source>
</evidence>